<dbReference type="RefSeq" id="WP_071388636.1">
    <property type="nucleotide sequence ID" value="NZ_MLQS01000001.1"/>
</dbReference>
<dbReference type="Gene3D" id="3.40.50.150">
    <property type="entry name" value="Vaccinia Virus protein VP39"/>
    <property type="match status" value="1"/>
</dbReference>
<comment type="caution">
    <text evidence="2">The sequence shown here is derived from an EMBL/GenBank/DDBJ whole genome shotgun (WGS) entry which is preliminary data.</text>
</comment>
<protein>
    <recommendedName>
        <fullName evidence="4">Nicotianamine synthase protein</fullName>
    </recommendedName>
</protein>
<dbReference type="SUPFAM" id="SSF53335">
    <property type="entry name" value="S-adenosyl-L-methionine-dependent methyltransferases"/>
    <property type="match status" value="1"/>
</dbReference>
<evidence type="ECO:0000313" key="3">
    <source>
        <dbReference type="Proteomes" id="UP000180057"/>
    </source>
</evidence>
<gene>
    <name evidence="2" type="ORF">BKP45_05165</name>
</gene>
<dbReference type="OrthoDB" id="1956540at2"/>
<keyword evidence="3" id="KW-1185">Reference proteome</keyword>
<evidence type="ECO:0008006" key="4">
    <source>
        <dbReference type="Google" id="ProtNLM"/>
    </source>
</evidence>
<sequence>MRIIPLFTKILEKALSNSVPLALLLQKYYEPIVRKEVRLGEIKEKDRVICIGGGALPWTAIEIAKQSGANVEVIDCDQRAVKLAKKFLKLLKLDDQVKVSLGDGQTIDASKYSVAHIALQASPQDKILKHLLECSQTNTRILIRCPKKGISCLYGNCIQNRSYESTSTEQTNSTMKSTLLVVKDPRSDQYKKNRSLSNRNHNDYSLTMER</sequence>
<dbReference type="InterPro" id="IPR029063">
    <property type="entry name" value="SAM-dependent_MTases_sf"/>
</dbReference>
<name>A0A1S2MBV0_9BACI</name>
<dbReference type="AlphaFoldDB" id="A0A1S2MBV0"/>
<feature type="compositionally biased region" description="Polar residues" evidence="1">
    <location>
        <begin position="195"/>
        <end position="210"/>
    </location>
</feature>
<dbReference type="Pfam" id="PF01564">
    <property type="entry name" value="Spermine_synth"/>
    <property type="match status" value="1"/>
</dbReference>
<feature type="region of interest" description="Disordered" evidence="1">
    <location>
        <begin position="188"/>
        <end position="210"/>
    </location>
</feature>
<proteinExistence type="predicted"/>
<dbReference type="Proteomes" id="UP000180057">
    <property type="component" value="Unassembled WGS sequence"/>
</dbReference>
<evidence type="ECO:0000313" key="2">
    <source>
        <dbReference type="EMBL" id="OIJ22066.1"/>
    </source>
</evidence>
<reference evidence="2 3" key="1">
    <citation type="submission" date="2016-10" db="EMBL/GenBank/DDBJ databases">
        <title>Draft genome sequences of four alkaliphilic bacteria belonging to the Anaerobacillus genus.</title>
        <authorList>
            <person name="Bassil N.M."/>
            <person name="Lloyd J.R."/>
        </authorList>
    </citation>
    <scope>NUCLEOTIDE SEQUENCE [LARGE SCALE GENOMIC DNA]</scope>
    <source>
        <strain evidence="2 3">DSM 22531</strain>
    </source>
</reference>
<dbReference type="STRING" id="472963.BKP45_05165"/>
<organism evidence="2 3">
    <name type="scientific">Anaerobacillus alkalidiazotrophicus</name>
    <dbReference type="NCBI Taxonomy" id="472963"/>
    <lineage>
        <taxon>Bacteria</taxon>
        <taxon>Bacillati</taxon>
        <taxon>Bacillota</taxon>
        <taxon>Bacilli</taxon>
        <taxon>Bacillales</taxon>
        <taxon>Bacillaceae</taxon>
        <taxon>Anaerobacillus</taxon>
    </lineage>
</organism>
<accession>A0A1S2MBV0</accession>
<evidence type="ECO:0000256" key="1">
    <source>
        <dbReference type="SAM" id="MobiDB-lite"/>
    </source>
</evidence>
<dbReference type="EMBL" id="MLQS01000001">
    <property type="protein sequence ID" value="OIJ22066.1"/>
    <property type="molecule type" value="Genomic_DNA"/>
</dbReference>